<dbReference type="SUPFAM" id="SSF48403">
    <property type="entry name" value="Ankyrin repeat"/>
    <property type="match status" value="1"/>
</dbReference>
<reference evidence="2" key="2">
    <citation type="journal article" date="2007" name="Science">
        <title>Draft genome sequence of the sexually transmitted pathogen Trichomonas vaginalis.</title>
        <authorList>
            <person name="Carlton J.M."/>
            <person name="Hirt R.P."/>
            <person name="Silva J.C."/>
            <person name="Delcher A.L."/>
            <person name="Schatz M."/>
            <person name="Zhao Q."/>
            <person name="Wortman J.R."/>
            <person name="Bidwell S.L."/>
            <person name="Alsmark U.C.M."/>
            <person name="Besteiro S."/>
            <person name="Sicheritz-Ponten T."/>
            <person name="Noel C.J."/>
            <person name="Dacks J.B."/>
            <person name="Foster P.G."/>
            <person name="Simillion C."/>
            <person name="Van de Peer Y."/>
            <person name="Miranda-Saavedra D."/>
            <person name="Barton G.J."/>
            <person name="Westrop G.D."/>
            <person name="Mueller S."/>
            <person name="Dessi D."/>
            <person name="Fiori P.L."/>
            <person name="Ren Q."/>
            <person name="Paulsen I."/>
            <person name="Zhang H."/>
            <person name="Bastida-Corcuera F.D."/>
            <person name="Simoes-Barbosa A."/>
            <person name="Brown M.T."/>
            <person name="Hayes R.D."/>
            <person name="Mukherjee M."/>
            <person name="Okumura C.Y."/>
            <person name="Schneider R."/>
            <person name="Smith A.J."/>
            <person name="Vanacova S."/>
            <person name="Villalvazo M."/>
            <person name="Haas B.J."/>
            <person name="Pertea M."/>
            <person name="Feldblyum T.V."/>
            <person name="Utterback T.R."/>
            <person name="Shu C.L."/>
            <person name="Osoegawa K."/>
            <person name="de Jong P.J."/>
            <person name="Hrdy I."/>
            <person name="Horvathova L."/>
            <person name="Zubacova Z."/>
            <person name="Dolezal P."/>
            <person name="Malik S.B."/>
            <person name="Logsdon J.M. Jr."/>
            <person name="Henze K."/>
            <person name="Gupta A."/>
            <person name="Wang C.C."/>
            <person name="Dunne R.L."/>
            <person name="Upcroft J.A."/>
            <person name="Upcroft P."/>
            <person name="White O."/>
            <person name="Salzberg S.L."/>
            <person name="Tang P."/>
            <person name="Chiu C.-H."/>
            <person name="Lee Y.-S."/>
            <person name="Embley T.M."/>
            <person name="Coombs G.H."/>
            <person name="Mottram J.C."/>
            <person name="Tachezy J."/>
            <person name="Fraser-Liggett C.M."/>
            <person name="Johnson P.J."/>
        </authorList>
    </citation>
    <scope>NUCLEOTIDE SEQUENCE [LARGE SCALE GENOMIC DNA]</scope>
    <source>
        <strain evidence="2">G3</strain>
    </source>
</reference>
<dbReference type="RefSeq" id="XP_001314609.1">
    <property type="nucleotide sequence ID" value="XM_001314579.1"/>
</dbReference>
<gene>
    <name evidence="2" type="ORF">TVAG_275680</name>
</gene>
<dbReference type="PANTHER" id="PTHR24182:SF13">
    <property type="entry name" value="LD18443P"/>
    <property type="match status" value="1"/>
</dbReference>
<dbReference type="KEGG" id="tva:4760128"/>
<dbReference type="VEuPathDB" id="TrichDB:TVAGG3_0863960"/>
<name>A2EYE1_TRIV3</name>
<dbReference type="Proteomes" id="UP000001542">
    <property type="component" value="Unassembled WGS sequence"/>
</dbReference>
<evidence type="ECO:0000259" key="1">
    <source>
        <dbReference type="Pfam" id="PF11929"/>
    </source>
</evidence>
<dbReference type="eggNOG" id="ENOG502SBM3">
    <property type="taxonomic scope" value="Eukaryota"/>
</dbReference>
<evidence type="ECO:0000313" key="3">
    <source>
        <dbReference type="Proteomes" id="UP000001542"/>
    </source>
</evidence>
<accession>A2EYE1</accession>
<dbReference type="PANTHER" id="PTHR24182">
    <property type="entry name" value="ANKYRIN REPEAT AND SOCS BOX CONTAINING 4"/>
    <property type="match status" value="1"/>
</dbReference>
<evidence type="ECO:0000313" key="2">
    <source>
        <dbReference type="EMBL" id="EAY02294.1"/>
    </source>
</evidence>
<dbReference type="AlphaFoldDB" id="A2EYE1"/>
<organism evidence="2 3">
    <name type="scientific">Trichomonas vaginalis (strain ATCC PRA-98 / G3)</name>
    <dbReference type="NCBI Taxonomy" id="412133"/>
    <lineage>
        <taxon>Eukaryota</taxon>
        <taxon>Metamonada</taxon>
        <taxon>Parabasalia</taxon>
        <taxon>Trichomonadida</taxon>
        <taxon>Trichomonadidae</taxon>
        <taxon>Trichomonas</taxon>
    </lineage>
</organism>
<dbReference type="InterPro" id="IPR020683">
    <property type="entry name" value="DUF3447"/>
</dbReference>
<protein>
    <recommendedName>
        <fullName evidence="1">DUF3447 domain-containing protein</fullName>
    </recommendedName>
</protein>
<proteinExistence type="predicted"/>
<dbReference type="VEuPathDB" id="TrichDB:TVAG_389860"/>
<feature type="domain" description="DUF3447" evidence="1">
    <location>
        <begin position="181"/>
        <end position="255"/>
    </location>
</feature>
<keyword evidence="3" id="KW-1185">Reference proteome</keyword>
<dbReference type="InParanoid" id="A2EYE1"/>
<dbReference type="InterPro" id="IPR036770">
    <property type="entry name" value="Ankyrin_rpt-contain_sf"/>
</dbReference>
<dbReference type="Pfam" id="PF11929">
    <property type="entry name" value="DUF3447"/>
    <property type="match status" value="1"/>
</dbReference>
<reference evidence="2" key="1">
    <citation type="submission" date="2006-10" db="EMBL/GenBank/DDBJ databases">
        <authorList>
            <person name="Amadeo P."/>
            <person name="Zhao Q."/>
            <person name="Wortman J."/>
            <person name="Fraser-Liggett C."/>
            <person name="Carlton J."/>
        </authorList>
    </citation>
    <scope>NUCLEOTIDE SEQUENCE</scope>
    <source>
        <strain evidence="2">G3</strain>
    </source>
</reference>
<sequence length="327" mass="38544">MTVLGINTNEYSKLRSDYKYYIDSCNAIYRLNTEKDGEINSIYNLIKTELIDSKKHDVQTIIRNVLNAIPYNNRYTKSYLKLAKLIYDNNEVKGVNNIDTDGFKEIELNYIDIHSENSIYKAIMNNDIENLICFIEREEFDQDQKLISTLYPYSQDGYSLLELCCYHGAVDCFKILRTDCDSEITQKCLELSFLGENKEIMSECLKYQKPNCNCMEYAIISHNIDFVTFLMNEFNLKIDLGACGFYNNLESFLVYFDHINNFNECFIHSTMFNIPSFSEYFFQELKTSILKINMELRLSIMQLFSIVKKQPNFLFHMVQISMKKMKK</sequence>
<dbReference type="EMBL" id="DS113540">
    <property type="protein sequence ID" value="EAY02294.1"/>
    <property type="molecule type" value="Genomic_DNA"/>
</dbReference>